<keyword evidence="3" id="KW-1185">Reference proteome</keyword>
<dbReference type="Pfam" id="PF01243">
    <property type="entry name" value="PNPOx_N"/>
    <property type="match status" value="1"/>
</dbReference>
<dbReference type="Gene3D" id="2.30.110.10">
    <property type="entry name" value="Electron Transport, Fmn-binding Protein, Chain A"/>
    <property type="match status" value="1"/>
</dbReference>
<dbReference type="OrthoDB" id="9792542at2"/>
<dbReference type="InterPro" id="IPR012349">
    <property type="entry name" value="Split_barrel_FMN-bd"/>
</dbReference>
<dbReference type="InterPro" id="IPR011576">
    <property type="entry name" value="Pyridox_Oxase_N"/>
</dbReference>
<name>A0A1M5SPB9_9FIRM</name>
<gene>
    <name evidence="2" type="ORF">SAMN02745245_01236</name>
</gene>
<organism evidence="2 3">
    <name type="scientific">Anaerosphaera aminiphila DSM 21120</name>
    <dbReference type="NCBI Taxonomy" id="1120995"/>
    <lineage>
        <taxon>Bacteria</taxon>
        <taxon>Bacillati</taxon>
        <taxon>Bacillota</taxon>
        <taxon>Tissierellia</taxon>
        <taxon>Tissierellales</taxon>
        <taxon>Peptoniphilaceae</taxon>
        <taxon>Anaerosphaera</taxon>
    </lineage>
</organism>
<dbReference type="Proteomes" id="UP000184032">
    <property type="component" value="Unassembled WGS sequence"/>
</dbReference>
<sequence length="133" mass="15236">MKEFYELLNQNKICTLATSSSHSPRASIVEYIIVDDSILFATYPDSIKAKNLSENKNISLSISSLPQFSTIDGEVCEPTESEKDTYTKIFLERTPEFSSYVVNSRLPFTYFKIKIKKAFYNASMDTETKIIEF</sequence>
<dbReference type="AlphaFoldDB" id="A0A1M5SPB9"/>
<evidence type="ECO:0000313" key="3">
    <source>
        <dbReference type="Proteomes" id="UP000184032"/>
    </source>
</evidence>
<dbReference type="RefSeq" id="WP_073184740.1">
    <property type="nucleotide sequence ID" value="NZ_FQXI01000008.1"/>
</dbReference>
<protein>
    <submittedName>
        <fullName evidence="2">Pyridoxamine 5'-phosphate oxidase</fullName>
    </submittedName>
</protein>
<accession>A0A1M5SPB9</accession>
<reference evidence="2 3" key="1">
    <citation type="submission" date="2016-11" db="EMBL/GenBank/DDBJ databases">
        <authorList>
            <person name="Jaros S."/>
            <person name="Januszkiewicz K."/>
            <person name="Wedrychowicz H."/>
        </authorList>
    </citation>
    <scope>NUCLEOTIDE SEQUENCE [LARGE SCALE GENOMIC DNA]</scope>
    <source>
        <strain evidence="2 3">DSM 21120</strain>
    </source>
</reference>
<proteinExistence type="predicted"/>
<evidence type="ECO:0000259" key="1">
    <source>
        <dbReference type="Pfam" id="PF01243"/>
    </source>
</evidence>
<evidence type="ECO:0000313" key="2">
    <source>
        <dbReference type="EMBL" id="SHH40332.1"/>
    </source>
</evidence>
<dbReference type="SUPFAM" id="SSF50475">
    <property type="entry name" value="FMN-binding split barrel"/>
    <property type="match status" value="1"/>
</dbReference>
<feature type="domain" description="Pyridoxamine 5'-phosphate oxidase N-terminal" evidence="1">
    <location>
        <begin position="2"/>
        <end position="119"/>
    </location>
</feature>
<dbReference type="EMBL" id="FQXI01000008">
    <property type="protein sequence ID" value="SHH40332.1"/>
    <property type="molecule type" value="Genomic_DNA"/>
</dbReference>